<dbReference type="InterPro" id="IPR047324">
    <property type="entry name" value="LbH_gamma_CA-like"/>
</dbReference>
<dbReference type="EMBL" id="BPQQ01000031">
    <property type="protein sequence ID" value="GJE00720.1"/>
    <property type="molecule type" value="Genomic_DNA"/>
</dbReference>
<dbReference type="PANTHER" id="PTHR13061">
    <property type="entry name" value="DYNACTIN SUBUNIT P25"/>
    <property type="match status" value="1"/>
</dbReference>
<accession>A0ABQ4SC22</accession>
<dbReference type="InterPro" id="IPR050484">
    <property type="entry name" value="Transf_Hexapept/Carb_Anhydrase"/>
</dbReference>
<evidence type="ECO:0000313" key="2">
    <source>
        <dbReference type="EMBL" id="GJE00720.1"/>
    </source>
</evidence>
<reference evidence="2" key="1">
    <citation type="journal article" date="2021" name="Front. Microbiol.">
        <title>Comprehensive Comparative Genomics and Phenotyping of Methylobacterium Species.</title>
        <authorList>
            <person name="Alessa O."/>
            <person name="Ogura Y."/>
            <person name="Fujitani Y."/>
            <person name="Takami H."/>
            <person name="Hayashi T."/>
            <person name="Sahin N."/>
            <person name="Tani A."/>
        </authorList>
    </citation>
    <scope>NUCLEOTIDE SEQUENCE</scope>
    <source>
        <strain evidence="2">DSM 17168</strain>
    </source>
</reference>
<name>A0ABQ4SC22_9HYPH</name>
<evidence type="ECO:0000256" key="1">
    <source>
        <dbReference type="SAM" id="MobiDB-lite"/>
    </source>
</evidence>
<dbReference type="InterPro" id="IPR011004">
    <property type="entry name" value="Trimer_LpxA-like_sf"/>
</dbReference>
<dbReference type="Pfam" id="PF00132">
    <property type="entry name" value="Hexapep"/>
    <property type="match status" value="1"/>
</dbReference>
<dbReference type="PANTHER" id="PTHR13061:SF29">
    <property type="entry name" value="GAMMA CARBONIC ANHYDRASE-LIKE 1, MITOCHONDRIAL-RELATED"/>
    <property type="match status" value="1"/>
</dbReference>
<dbReference type="RefSeq" id="WP_238235586.1">
    <property type="nucleotide sequence ID" value="NZ_BPQQ01000031.1"/>
</dbReference>
<protein>
    <submittedName>
        <fullName evidence="2">Carnitine operon protein CaiE</fullName>
    </submittedName>
</protein>
<comment type="caution">
    <text evidence="2">The sequence shown here is derived from an EMBL/GenBank/DDBJ whole genome shotgun (WGS) entry which is preliminary data.</text>
</comment>
<feature type="region of interest" description="Disordered" evidence="1">
    <location>
        <begin position="159"/>
        <end position="178"/>
    </location>
</feature>
<organism evidence="2 3">
    <name type="scientific">Methylobacterium isbiliense</name>
    <dbReference type="NCBI Taxonomy" id="315478"/>
    <lineage>
        <taxon>Bacteria</taxon>
        <taxon>Pseudomonadati</taxon>
        <taxon>Pseudomonadota</taxon>
        <taxon>Alphaproteobacteria</taxon>
        <taxon>Hyphomicrobiales</taxon>
        <taxon>Methylobacteriaceae</taxon>
        <taxon>Methylobacterium</taxon>
    </lineage>
</organism>
<dbReference type="Proteomes" id="UP001055153">
    <property type="component" value="Unassembled WGS sequence"/>
</dbReference>
<dbReference type="CDD" id="cd04645">
    <property type="entry name" value="LbH_gamma_CA_like"/>
    <property type="match status" value="2"/>
</dbReference>
<sequence>MTPDLLLPFAGTAPDFATPPLWCGRGSTVIGRTTLGAEAWLGDEAVIRGDGHDVIAGDRLWLGARATLHIAQDMYPCILGDRVTVGRDACVHACTVGDDCVIEDDVVVLDGTVIEDGVLVEAGSTVFPRSVLPAGFVCAGSPAVPVRRLAPSELAARASRLREAASPPPPPGDARDDPASVFVARTARLRGAVRLEAGASVFFGCDLAAGAGPIAVGANANVQDNCALHAAGAGLEIARDTTLGHNVRTADGRIGPRSLVGIGSRLAPGTVVEEDVLVAAGTVTQPGQRLETGWLWGGRPARALARLDEGKREMMRRIVQQYAGYGRAYRKAQDSLAKARPGS</sequence>
<reference evidence="2" key="2">
    <citation type="submission" date="2021-08" db="EMBL/GenBank/DDBJ databases">
        <authorList>
            <person name="Tani A."/>
            <person name="Ola A."/>
            <person name="Ogura Y."/>
            <person name="Katsura K."/>
            <person name="Hayashi T."/>
        </authorList>
    </citation>
    <scope>NUCLEOTIDE SEQUENCE</scope>
    <source>
        <strain evidence="2">DSM 17168</strain>
    </source>
</reference>
<proteinExistence type="predicted"/>
<dbReference type="InterPro" id="IPR001451">
    <property type="entry name" value="Hexapep"/>
</dbReference>
<evidence type="ECO:0000313" key="3">
    <source>
        <dbReference type="Proteomes" id="UP001055153"/>
    </source>
</evidence>
<dbReference type="SUPFAM" id="SSF51161">
    <property type="entry name" value="Trimeric LpxA-like enzymes"/>
    <property type="match status" value="2"/>
</dbReference>
<keyword evidence="3" id="KW-1185">Reference proteome</keyword>
<gene>
    <name evidence="2" type="primary">caiE_1</name>
    <name evidence="2" type="ORF">GMJLKIPL_2646</name>
</gene>
<dbReference type="Gene3D" id="2.160.10.10">
    <property type="entry name" value="Hexapeptide repeat proteins"/>
    <property type="match status" value="2"/>
</dbReference>